<proteinExistence type="predicted"/>
<evidence type="ECO:0000313" key="3">
    <source>
        <dbReference type="Proteomes" id="UP001429357"/>
    </source>
</evidence>
<keyword evidence="3" id="KW-1185">Reference proteome</keyword>
<feature type="transmembrane region" description="Helical" evidence="1">
    <location>
        <begin position="58"/>
        <end position="78"/>
    </location>
</feature>
<evidence type="ECO:0000256" key="1">
    <source>
        <dbReference type="SAM" id="Phobius"/>
    </source>
</evidence>
<keyword evidence="1" id="KW-0472">Membrane</keyword>
<evidence type="ECO:0008006" key="4">
    <source>
        <dbReference type="Google" id="ProtNLM"/>
    </source>
</evidence>
<keyword evidence="1" id="KW-1133">Transmembrane helix</keyword>
<dbReference type="Proteomes" id="UP001429357">
    <property type="component" value="Unassembled WGS sequence"/>
</dbReference>
<protein>
    <recommendedName>
        <fullName evidence="4">DUF3278 domain-containing protein</fullName>
    </recommendedName>
</protein>
<comment type="caution">
    <text evidence="2">The sequence shown here is derived from an EMBL/GenBank/DDBJ whole genome shotgun (WGS) entry which is preliminary data.</text>
</comment>
<sequence length="172" mass="20378">MKDLENKWLQRYVGYQGERDEYQKSKIFEILAHANMLMFYLTTALMMVSFIWDAIHQQYTLGTFLLLGLQQFNSYYVIFKTKKYGVQQTEFYDEKSYTLASKSLRKKSLWAGLNWGFSMFIVMTIVFPTLWHDSIRISWWNVLIYLVGGTFFGGTMYLISKSQLKIITDNPD</sequence>
<gene>
    <name evidence="2" type="ORF">BAU18_002838</name>
</gene>
<dbReference type="EMBL" id="MAEI02000001">
    <property type="protein sequence ID" value="MEO1783219.1"/>
    <property type="molecule type" value="Genomic_DNA"/>
</dbReference>
<feature type="transmembrane region" description="Helical" evidence="1">
    <location>
        <begin position="109"/>
        <end position="131"/>
    </location>
</feature>
<dbReference type="RefSeq" id="WP_161870124.1">
    <property type="nucleotide sequence ID" value="NZ_MAEI02000001.1"/>
</dbReference>
<feature type="transmembrane region" description="Helical" evidence="1">
    <location>
        <begin position="137"/>
        <end position="159"/>
    </location>
</feature>
<dbReference type="Pfam" id="PF11683">
    <property type="entry name" value="DUF3278"/>
    <property type="match status" value="1"/>
</dbReference>
<feature type="transmembrane region" description="Helical" evidence="1">
    <location>
        <begin position="30"/>
        <end position="52"/>
    </location>
</feature>
<accession>A0ABV0F587</accession>
<reference evidence="2 3" key="2">
    <citation type="submission" date="2024-02" db="EMBL/GenBank/DDBJ databases">
        <title>The Genome Sequence of Enterococcus diestrammenae JM9A.</title>
        <authorList>
            <person name="Earl A."/>
            <person name="Manson A."/>
            <person name="Gilmore M."/>
            <person name="Sanders J."/>
            <person name="Shea T."/>
            <person name="Howe W."/>
            <person name="Livny J."/>
            <person name="Cuomo C."/>
            <person name="Neafsey D."/>
            <person name="Birren B."/>
        </authorList>
    </citation>
    <scope>NUCLEOTIDE SEQUENCE [LARGE SCALE GENOMIC DNA]</scope>
    <source>
        <strain evidence="2 3">JM9A</strain>
    </source>
</reference>
<reference evidence="3" key="1">
    <citation type="submission" date="2016-06" db="EMBL/GenBank/DDBJ databases">
        <title>Four novel species of enterococci isolated from chicken manure.</title>
        <authorList>
            <person name="Van Tyne D."/>
        </authorList>
    </citation>
    <scope>NUCLEOTIDE SEQUENCE [LARGE SCALE GENOMIC DNA]</scope>
    <source>
        <strain evidence="3">JM9A</strain>
    </source>
</reference>
<keyword evidence="1" id="KW-0812">Transmembrane</keyword>
<evidence type="ECO:0000313" key="2">
    <source>
        <dbReference type="EMBL" id="MEO1783219.1"/>
    </source>
</evidence>
<organism evidence="2 3">
    <name type="scientific">Enterococcus diestrammenae</name>
    <dbReference type="NCBI Taxonomy" id="1155073"/>
    <lineage>
        <taxon>Bacteria</taxon>
        <taxon>Bacillati</taxon>
        <taxon>Bacillota</taxon>
        <taxon>Bacilli</taxon>
        <taxon>Lactobacillales</taxon>
        <taxon>Enterococcaceae</taxon>
        <taxon>Enterococcus</taxon>
    </lineage>
</organism>
<name>A0ABV0F587_9ENTE</name>
<dbReference type="InterPro" id="IPR021697">
    <property type="entry name" value="DUF3278"/>
</dbReference>